<evidence type="ECO:0000313" key="1">
    <source>
        <dbReference type="EMBL" id="QUS39094.1"/>
    </source>
</evidence>
<gene>
    <name evidence="1" type="ORF">RPMA_09790</name>
</gene>
<keyword evidence="2" id="KW-1185">Reference proteome</keyword>
<dbReference type="Gene3D" id="3.30.930.10">
    <property type="entry name" value="Bira Bifunctional Protein, Domain 2"/>
    <property type="match status" value="1"/>
</dbReference>
<organism evidence="1 2">
    <name type="scientific">Tardiphaga alba</name>
    <dbReference type="NCBI Taxonomy" id="340268"/>
    <lineage>
        <taxon>Bacteria</taxon>
        <taxon>Pseudomonadati</taxon>
        <taxon>Pseudomonadota</taxon>
        <taxon>Alphaproteobacteria</taxon>
        <taxon>Hyphomicrobiales</taxon>
        <taxon>Nitrobacteraceae</taxon>
        <taxon>Tardiphaga</taxon>
    </lineage>
</organism>
<dbReference type="RefSeq" id="WP_211912638.1">
    <property type="nucleotide sequence ID" value="NZ_CP036498.1"/>
</dbReference>
<name>A0ABX8A8U5_9BRAD</name>
<protein>
    <recommendedName>
        <fullName evidence="3">Aminoacyl-transfer RNA synthetases class-II family profile domain-containing protein</fullName>
    </recommendedName>
</protein>
<evidence type="ECO:0000313" key="2">
    <source>
        <dbReference type="Proteomes" id="UP000682843"/>
    </source>
</evidence>
<reference evidence="1 2" key="1">
    <citation type="submission" date="2019-02" db="EMBL/GenBank/DDBJ databases">
        <title>Emended description of the genus Rhodopseudomonas and description of Rhodopseudomonas albus sp. nov., a non-phototrophic, heavy-metal-tolerant bacterium isolated from garden soil.</title>
        <authorList>
            <person name="Bao Z."/>
            <person name="Cao W.W."/>
            <person name="Sato Y."/>
            <person name="Nishizawa T."/>
            <person name="Zhao J."/>
            <person name="Guo Y."/>
            <person name="Ohta H."/>
        </authorList>
    </citation>
    <scope>NUCLEOTIDE SEQUENCE [LARGE SCALE GENOMIC DNA]</scope>
    <source>
        <strain evidence="1 2">SK50-23</strain>
    </source>
</reference>
<dbReference type="InterPro" id="IPR045864">
    <property type="entry name" value="aa-tRNA-synth_II/BPL/LPL"/>
</dbReference>
<accession>A0ABX8A8U5</accession>
<dbReference type="Proteomes" id="UP000682843">
    <property type="component" value="Chromosome"/>
</dbReference>
<dbReference type="SUPFAM" id="SSF55681">
    <property type="entry name" value="Class II aaRS and biotin synthetases"/>
    <property type="match status" value="1"/>
</dbReference>
<evidence type="ECO:0008006" key="3">
    <source>
        <dbReference type="Google" id="ProtNLM"/>
    </source>
</evidence>
<dbReference type="EMBL" id="CP036498">
    <property type="protein sequence ID" value="QUS39094.1"/>
    <property type="molecule type" value="Genomic_DNA"/>
</dbReference>
<proteinExistence type="predicted"/>
<sequence length="392" mass="43664">MLRSIEISRKADGADLRQCLYAAAFLVPGVIDVSYRDGIWEFALESSIDESLLTSRLDALITRYSAPASEPKKVFELAPVDGQQFPGLPSELAGVTRISQGLDIYSGLLSRLVRFLDDAILRRFAPSFKPIEETYPNVIPIESLWRANHLSGFPEHLHLVSHLESDVESLDAFATRARQFKVEAISHDDSPQAASLLAHNPSTCYHCYALRAGRDIGPDQAITAITRCHRYEAINHRQPGRLLEFSMREIIFLGTPDYVRATRVRSLELVEQMVSDWSLYGTLVTANDPFFSSDFSNKAGQQHRLAMKYEYKADLPPHQSISVLSSNLHGPTFSKAFGITQGRHPINTGCIGFGLERIALALIAQHGDDVTTWPAALNAEYMRWHAADPLST</sequence>